<proteinExistence type="predicted"/>
<sequence>MLGTRRLTTTQGAPVPHRPTRPTQPEPADGWTPDRYRAAITAERARLVADLEALPAPAWSAPTLCGAWTVEDVVAHLTAGASTGRWAWLRSIVAAGFDADRHNERRLAEHRGPTPADTLARFRAVVGSRVAPTGDHWAWLGEVVVHGADVREPLGLPGAGDPEVARAVAVGFVRRDFAVPSRTRARGVRLVATDSAFRAGEGPEVEGTTLDLVLALAGRPTAAARLGGAGADTLRAAVAGRGA</sequence>
<dbReference type="Proteomes" id="UP000269289">
    <property type="component" value="Unassembled WGS sequence"/>
</dbReference>
<dbReference type="SUPFAM" id="SSF109854">
    <property type="entry name" value="DinB/YfiT-like putative metalloenzymes"/>
    <property type="match status" value="1"/>
</dbReference>
<dbReference type="Gene3D" id="1.20.120.450">
    <property type="entry name" value="dinb family like domain"/>
    <property type="match status" value="1"/>
</dbReference>
<feature type="region of interest" description="Disordered" evidence="1">
    <location>
        <begin position="1"/>
        <end position="33"/>
    </location>
</feature>
<dbReference type="GO" id="GO:0046872">
    <property type="term" value="F:metal ion binding"/>
    <property type="evidence" value="ECO:0007669"/>
    <property type="project" value="InterPro"/>
</dbReference>
<keyword evidence="3" id="KW-0670">Pyruvate</keyword>
<protein>
    <submittedName>
        <fullName evidence="3">Maleylpyruvate isomerase family mycothiol-dependent enzyme</fullName>
    </submittedName>
</protein>
<dbReference type="GO" id="GO:0016853">
    <property type="term" value="F:isomerase activity"/>
    <property type="evidence" value="ECO:0007669"/>
    <property type="project" value="UniProtKB-KW"/>
</dbReference>
<evidence type="ECO:0000313" key="3">
    <source>
        <dbReference type="EMBL" id="RMI14285.1"/>
    </source>
</evidence>
<evidence type="ECO:0000259" key="2">
    <source>
        <dbReference type="Pfam" id="PF11716"/>
    </source>
</evidence>
<feature type="domain" description="Mycothiol-dependent maleylpyruvate isomerase metal-binding" evidence="2">
    <location>
        <begin position="41"/>
        <end position="129"/>
    </location>
</feature>
<name>A0A3M2JU52_9CELL</name>
<dbReference type="NCBIfam" id="TIGR03083">
    <property type="entry name" value="maleylpyruvate isomerase family mycothiol-dependent enzyme"/>
    <property type="match status" value="1"/>
</dbReference>
<gene>
    <name evidence="3" type="ORF">EBM89_00550</name>
</gene>
<feature type="compositionally biased region" description="Polar residues" evidence="1">
    <location>
        <begin position="1"/>
        <end position="12"/>
    </location>
</feature>
<organism evidence="3 4">
    <name type="scientific">Cellulomonas triticagri</name>
    <dbReference type="NCBI Taxonomy" id="2483352"/>
    <lineage>
        <taxon>Bacteria</taxon>
        <taxon>Bacillati</taxon>
        <taxon>Actinomycetota</taxon>
        <taxon>Actinomycetes</taxon>
        <taxon>Micrococcales</taxon>
        <taxon>Cellulomonadaceae</taxon>
        <taxon>Cellulomonas</taxon>
    </lineage>
</organism>
<evidence type="ECO:0000256" key="1">
    <source>
        <dbReference type="SAM" id="MobiDB-lite"/>
    </source>
</evidence>
<evidence type="ECO:0000313" key="4">
    <source>
        <dbReference type="Proteomes" id="UP000269289"/>
    </source>
</evidence>
<dbReference type="Pfam" id="PF11716">
    <property type="entry name" value="MDMPI_N"/>
    <property type="match status" value="1"/>
</dbReference>
<accession>A0A3M2JU52</accession>
<dbReference type="InterPro" id="IPR024344">
    <property type="entry name" value="MDMPI_metal-binding"/>
</dbReference>
<reference evidence="3 4" key="1">
    <citation type="submission" date="2018-10" db="EMBL/GenBank/DDBJ databases">
        <title>Isolation, diversity and antifungal activity of actinobacteria from wheat.</title>
        <authorList>
            <person name="Han C."/>
        </authorList>
    </citation>
    <scope>NUCLEOTIDE SEQUENCE [LARGE SCALE GENOMIC DNA]</scope>
    <source>
        <strain evidence="3 4">NEAU-YY56</strain>
    </source>
</reference>
<keyword evidence="3" id="KW-0413">Isomerase</keyword>
<dbReference type="OrthoDB" id="5178565at2"/>
<dbReference type="InterPro" id="IPR017517">
    <property type="entry name" value="Maleyloyr_isom"/>
</dbReference>
<dbReference type="AlphaFoldDB" id="A0A3M2JU52"/>
<keyword evidence="4" id="KW-1185">Reference proteome</keyword>
<dbReference type="InterPro" id="IPR034660">
    <property type="entry name" value="DinB/YfiT-like"/>
</dbReference>
<dbReference type="EMBL" id="RFFI01000002">
    <property type="protein sequence ID" value="RMI14285.1"/>
    <property type="molecule type" value="Genomic_DNA"/>
</dbReference>
<comment type="caution">
    <text evidence="3">The sequence shown here is derived from an EMBL/GenBank/DDBJ whole genome shotgun (WGS) entry which is preliminary data.</text>
</comment>